<dbReference type="InterPro" id="IPR027417">
    <property type="entry name" value="P-loop_NTPase"/>
</dbReference>
<proteinExistence type="predicted"/>
<evidence type="ECO:0000259" key="1">
    <source>
        <dbReference type="Pfam" id="PF13304"/>
    </source>
</evidence>
<accession>A0A2N3QPY0</accession>
<dbReference type="Proteomes" id="UP000233722">
    <property type="component" value="Unassembled WGS sequence"/>
</dbReference>
<feature type="non-terminal residue" evidence="2">
    <location>
        <position position="115"/>
    </location>
</feature>
<dbReference type="AlphaFoldDB" id="A0A2N3QPY0"/>
<organism evidence="2 3">
    <name type="scientific">Bifidobacterium pseudolongum subsp. globosum</name>
    <dbReference type="NCBI Taxonomy" id="1690"/>
    <lineage>
        <taxon>Bacteria</taxon>
        <taxon>Bacillati</taxon>
        <taxon>Actinomycetota</taxon>
        <taxon>Actinomycetes</taxon>
        <taxon>Bifidobacteriales</taxon>
        <taxon>Bifidobacteriaceae</taxon>
        <taxon>Bifidobacterium</taxon>
    </lineage>
</organism>
<reference evidence="2 3" key="1">
    <citation type="submission" date="2017-10" db="EMBL/GenBank/DDBJ databases">
        <title>Bifidobacterium genomics.</title>
        <authorList>
            <person name="Lugli G.A."/>
            <person name="Milani C."/>
            <person name="Mancabelli L."/>
        </authorList>
    </citation>
    <scope>NUCLEOTIDE SEQUENCE [LARGE SCALE GENOMIC DNA]</scope>
    <source>
        <strain evidence="2 3">1747B</strain>
    </source>
</reference>
<dbReference type="GO" id="GO:0016887">
    <property type="term" value="F:ATP hydrolysis activity"/>
    <property type="evidence" value="ECO:0007669"/>
    <property type="project" value="InterPro"/>
</dbReference>
<gene>
    <name evidence="2" type="ORF">CQR45_1614</name>
</gene>
<name>A0A2N3QPY0_9BIFI</name>
<dbReference type="SUPFAM" id="SSF52540">
    <property type="entry name" value="P-loop containing nucleoside triphosphate hydrolases"/>
    <property type="match status" value="1"/>
</dbReference>
<dbReference type="Gene3D" id="3.40.50.300">
    <property type="entry name" value="P-loop containing nucleotide triphosphate hydrolases"/>
    <property type="match status" value="1"/>
</dbReference>
<comment type="caution">
    <text evidence="2">The sequence shown here is derived from an EMBL/GenBank/DDBJ whole genome shotgun (WGS) entry which is preliminary data.</text>
</comment>
<dbReference type="RefSeq" id="WP_180335311.1">
    <property type="nucleotide sequence ID" value="NZ_PCHA01000035.1"/>
</dbReference>
<evidence type="ECO:0000313" key="2">
    <source>
        <dbReference type="EMBL" id="PKU93682.1"/>
    </source>
</evidence>
<protein>
    <submittedName>
        <fullName evidence="2">AAA domain-containing protein</fullName>
    </submittedName>
</protein>
<evidence type="ECO:0000313" key="3">
    <source>
        <dbReference type="Proteomes" id="UP000233722"/>
    </source>
</evidence>
<dbReference type="Pfam" id="PF13304">
    <property type="entry name" value="AAA_21"/>
    <property type="match status" value="1"/>
</dbReference>
<sequence>MLIDFSFSNFKSFRDEQAFSMQRVQRFVDGEDAYAGISTVAAIYGANASGKSNLLQAFAYMRGMVVTSYAHGNIDSRLPRAPFKLNAAQAEKPTEFFAEFIAVDGLQYQYWFSYD</sequence>
<dbReference type="GO" id="GO:0005524">
    <property type="term" value="F:ATP binding"/>
    <property type="evidence" value="ECO:0007669"/>
    <property type="project" value="InterPro"/>
</dbReference>
<dbReference type="InterPro" id="IPR003959">
    <property type="entry name" value="ATPase_AAA_core"/>
</dbReference>
<dbReference type="EMBL" id="PCHA01000035">
    <property type="protein sequence ID" value="PKU93682.1"/>
    <property type="molecule type" value="Genomic_DNA"/>
</dbReference>
<feature type="domain" description="ATPase AAA-type core" evidence="1">
    <location>
        <begin position="40"/>
        <end position="114"/>
    </location>
</feature>